<sequence length="56" mass="6166">MLDEPINTRTLNTRHGIDSLALVVPFTNKNRPDEVINMKAVFGHHTAGKVIMPIAA</sequence>
<dbReference type="EMBL" id="BAQD01000043">
    <property type="protein sequence ID" value="GBQ07819.1"/>
    <property type="molecule type" value="Genomic_DNA"/>
</dbReference>
<accession>A0ABQ0P0W0</accession>
<protein>
    <submittedName>
        <fullName evidence="1">Uncharacterized protein</fullName>
    </submittedName>
</protein>
<reference evidence="1" key="1">
    <citation type="submission" date="2013-04" db="EMBL/GenBank/DDBJ databases">
        <title>The genome sequencing project of 58 acetic acid bacteria.</title>
        <authorList>
            <person name="Okamoto-Kainuma A."/>
            <person name="Ishikawa M."/>
            <person name="Umino S."/>
            <person name="Koizumi Y."/>
            <person name="Shiwa Y."/>
            <person name="Yoshikawa H."/>
            <person name="Matsutani M."/>
            <person name="Matsushita K."/>
        </authorList>
    </citation>
    <scope>NUCLEOTIDE SEQUENCE</scope>
    <source>
        <strain evidence="1">DSM 15669</strain>
    </source>
</reference>
<dbReference type="Proteomes" id="UP001062901">
    <property type="component" value="Unassembled WGS sequence"/>
</dbReference>
<evidence type="ECO:0000313" key="1">
    <source>
        <dbReference type="EMBL" id="GBQ07819.1"/>
    </source>
</evidence>
<comment type="caution">
    <text evidence="1">The sequence shown here is derived from an EMBL/GenBank/DDBJ whole genome shotgun (WGS) entry which is preliminary data.</text>
</comment>
<evidence type="ECO:0000313" key="2">
    <source>
        <dbReference type="Proteomes" id="UP001062901"/>
    </source>
</evidence>
<organism evidence="1 2">
    <name type="scientific">Saccharibacter floricola DSM 15669</name>
    <dbReference type="NCBI Taxonomy" id="1123227"/>
    <lineage>
        <taxon>Bacteria</taxon>
        <taxon>Pseudomonadati</taxon>
        <taxon>Pseudomonadota</taxon>
        <taxon>Alphaproteobacteria</taxon>
        <taxon>Acetobacterales</taxon>
        <taxon>Acetobacteraceae</taxon>
        <taxon>Saccharibacter</taxon>
    </lineage>
</organism>
<name>A0ABQ0P0W0_9PROT</name>
<proteinExistence type="predicted"/>
<keyword evidence="2" id="KW-1185">Reference proteome</keyword>
<gene>
    <name evidence="1" type="ORF">AA15669_1549</name>
</gene>